<evidence type="ECO:0000313" key="3">
    <source>
        <dbReference type="Proteomes" id="UP000190339"/>
    </source>
</evidence>
<keyword evidence="2" id="KW-0548">Nucleotidyltransferase</keyword>
<dbReference type="Pfam" id="PF12804">
    <property type="entry name" value="NTP_transf_3"/>
    <property type="match status" value="1"/>
</dbReference>
<dbReference type="InterPro" id="IPR029044">
    <property type="entry name" value="Nucleotide-diphossugar_trans"/>
</dbReference>
<keyword evidence="3" id="KW-1185">Reference proteome</keyword>
<evidence type="ECO:0000259" key="1">
    <source>
        <dbReference type="Pfam" id="PF12804"/>
    </source>
</evidence>
<protein>
    <submittedName>
        <fullName evidence="2">Molybdenum cofactor cytidylyltransferase</fullName>
    </submittedName>
</protein>
<dbReference type="Proteomes" id="UP000190339">
    <property type="component" value="Unassembled WGS sequence"/>
</dbReference>
<name>A0A1T5CYY9_9FLAO</name>
<evidence type="ECO:0000313" key="2">
    <source>
        <dbReference type="EMBL" id="SKB64738.1"/>
    </source>
</evidence>
<organism evidence="2 3">
    <name type="scientific">Maribacter arcticus</name>
    <dbReference type="NCBI Taxonomy" id="561365"/>
    <lineage>
        <taxon>Bacteria</taxon>
        <taxon>Pseudomonadati</taxon>
        <taxon>Bacteroidota</taxon>
        <taxon>Flavobacteriia</taxon>
        <taxon>Flavobacteriales</taxon>
        <taxon>Flavobacteriaceae</taxon>
        <taxon>Maribacter</taxon>
    </lineage>
</organism>
<dbReference type="STRING" id="561365.SAMN05660866_02553"/>
<dbReference type="PANTHER" id="PTHR43777">
    <property type="entry name" value="MOLYBDENUM COFACTOR CYTIDYLYLTRANSFERASE"/>
    <property type="match status" value="1"/>
</dbReference>
<dbReference type="AlphaFoldDB" id="A0A1T5CYY9"/>
<dbReference type="SUPFAM" id="SSF53448">
    <property type="entry name" value="Nucleotide-diphospho-sugar transferases"/>
    <property type="match status" value="1"/>
</dbReference>
<dbReference type="EMBL" id="FUYL01000008">
    <property type="protein sequence ID" value="SKB64738.1"/>
    <property type="molecule type" value="Genomic_DNA"/>
</dbReference>
<accession>A0A1T5CYY9</accession>
<feature type="domain" description="MobA-like NTP transferase" evidence="1">
    <location>
        <begin position="9"/>
        <end position="171"/>
    </location>
</feature>
<gene>
    <name evidence="2" type="ORF">SAMN05660866_02553</name>
</gene>
<dbReference type="RefSeq" id="WP_143814495.1">
    <property type="nucleotide sequence ID" value="NZ_FUYL01000008.1"/>
</dbReference>
<dbReference type="OrthoDB" id="9779263at2"/>
<keyword evidence="2" id="KW-0808">Transferase</keyword>
<proteinExistence type="predicted"/>
<dbReference type="InterPro" id="IPR025877">
    <property type="entry name" value="MobA-like_NTP_Trfase"/>
</dbReference>
<dbReference type="Gene3D" id="3.90.550.10">
    <property type="entry name" value="Spore Coat Polysaccharide Biosynthesis Protein SpsA, Chain A"/>
    <property type="match status" value="1"/>
</dbReference>
<reference evidence="3" key="1">
    <citation type="submission" date="2017-02" db="EMBL/GenBank/DDBJ databases">
        <authorList>
            <person name="Varghese N."/>
            <person name="Submissions S."/>
        </authorList>
    </citation>
    <scope>NUCLEOTIDE SEQUENCE [LARGE SCALE GENOMIC DNA]</scope>
    <source>
        <strain evidence="3">DSM 23546</strain>
    </source>
</reference>
<sequence>MNENLHIVVLIMAAGASRRMKGIKQLLPWKNSNFLLETIRTVKESNADSVYVVLGANAETIMSECNLQEKDTTVFLNPNWSLGLGNSIAFGVKKLIESSSLPDGILICLADQPLLSTTYLDSLISNFKKDSSKIIATNYKNRLGVPALFPKLLYPKLVLLEGDQGAKELLNVSYDEMVQLDPGLQSIDIDTKLEYNQLIQETNFQNEN</sequence>
<dbReference type="PANTHER" id="PTHR43777:SF1">
    <property type="entry name" value="MOLYBDENUM COFACTOR CYTIDYLYLTRANSFERASE"/>
    <property type="match status" value="1"/>
</dbReference>
<dbReference type="GO" id="GO:0016779">
    <property type="term" value="F:nucleotidyltransferase activity"/>
    <property type="evidence" value="ECO:0007669"/>
    <property type="project" value="UniProtKB-KW"/>
</dbReference>
<dbReference type="CDD" id="cd04182">
    <property type="entry name" value="GT_2_like_f"/>
    <property type="match status" value="1"/>
</dbReference>